<dbReference type="Proteomes" id="UP000807353">
    <property type="component" value="Unassembled WGS sequence"/>
</dbReference>
<accession>A0A9P5Y075</accession>
<feature type="region of interest" description="Disordered" evidence="1">
    <location>
        <begin position="17"/>
        <end position="43"/>
    </location>
</feature>
<name>A0A9P5Y075_9AGAR</name>
<proteinExistence type="predicted"/>
<dbReference type="InterPro" id="IPR059179">
    <property type="entry name" value="MLKL-like_MCAfunc"/>
</dbReference>
<protein>
    <submittedName>
        <fullName evidence="2">Uncharacterized protein</fullName>
    </submittedName>
</protein>
<evidence type="ECO:0000313" key="3">
    <source>
        <dbReference type="Proteomes" id="UP000807353"/>
    </source>
</evidence>
<comment type="caution">
    <text evidence="2">The sequence shown here is derived from an EMBL/GenBank/DDBJ whole genome shotgun (WGS) entry which is preliminary data.</text>
</comment>
<evidence type="ECO:0000256" key="1">
    <source>
        <dbReference type="SAM" id="MobiDB-lite"/>
    </source>
</evidence>
<evidence type="ECO:0000313" key="2">
    <source>
        <dbReference type="EMBL" id="KAF9459975.1"/>
    </source>
</evidence>
<dbReference type="OrthoDB" id="3027122at2759"/>
<dbReference type="InterPro" id="IPR036537">
    <property type="entry name" value="Adaptor_Cbl_N_dom_sf"/>
</dbReference>
<keyword evidence="3" id="KW-1185">Reference proteome</keyword>
<organism evidence="2 3">
    <name type="scientific">Collybia nuda</name>
    <dbReference type="NCBI Taxonomy" id="64659"/>
    <lineage>
        <taxon>Eukaryota</taxon>
        <taxon>Fungi</taxon>
        <taxon>Dikarya</taxon>
        <taxon>Basidiomycota</taxon>
        <taxon>Agaricomycotina</taxon>
        <taxon>Agaricomycetes</taxon>
        <taxon>Agaricomycetidae</taxon>
        <taxon>Agaricales</taxon>
        <taxon>Tricholomatineae</taxon>
        <taxon>Clitocybaceae</taxon>
        <taxon>Collybia</taxon>
    </lineage>
</organism>
<reference evidence="2" key="1">
    <citation type="submission" date="2020-11" db="EMBL/GenBank/DDBJ databases">
        <authorList>
            <consortium name="DOE Joint Genome Institute"/>
            <person name="Ahrendt S."/>
            <person name="Riley R."/>
            <person name="Andreopoulos W."/>
            <person name="Labutti K."/>
            <person name="Pangilinan J."/>
            <person name="Ruiz-Duenas F.J."/>
            <person name="Barrasa J.M."/>
            <person name="Sanchez-Garcia M."/>
            <person name="Camarero S."/>
            <person name="Miyauchi S."/>
            <person name="Serrano A."/>
            <person name="Linde D."/>
            <person name="Babiker R."/>
            <person name="Drula E."/>
            <person name="Ayuso-Fernandez I."/>
            <person name="Pacheco R."/>
            <person name="Padilla G."/>
            <person name="Ferreira P."/>
            <person name="Barriuso J."/>
            <person name="Kellner H."/>
            <person name="Castanera R."/>
            <person name="Alfaro M."/>
            <person name="Ramirez L."/>
            <person name="Pisabarro A.G."/>
            <person name="Kuo A."/>
            <person name="Tritt A."/>
            <person name="Lipzen A."/>
            <person name="He G."/>
            <person name="Yan M."/>
            <person name="Ng V."/>
            <person name="Cullen D."/>
            <person name="Martin F."/>
            <person name="Rosso M.-N."/>
            <person name="Henrissat B."/>
            <person name="Hibbett D."/>
            <person name="Martinez A.T."/>
            <person name="Grigoriev I.V."/>
        </authorList>
    </citation>
    <scope>NUCLEOTIDE SEQUENCE</scope>
    <source>
        <strain evidence="2">CBS 247.69</strain>
    </source>
</reference>
<dbReference type="Gene3D" id="1.20.930.20">
    <property type="entry name" value="Adaptor protein Cbl, N-terminal domain"/>
    <property type="match status" value="1"/>
</dbReference>
<sequence length="274" mass="30271">MAETTRPSWLKHQLRKLKDKTLRGRSHERPTTAQFGRPDLPDRPSSIAQEVLREFSGHSGVSAIGPPTLPLSTPGHLTALSHESAAGMAETALAGSVSPALATTHAQIEPRLTRDFKVIAKGTLWALSSAAEGLPIPGAKAIFDSIRKIIDVVEVAQANQDEFQGLAKRCQELMSTVFEPMKDKSLLEIPPMLRDSLKKLENNLTGLLSEVEQKLSLGVLNQAINHEENTALIKDMNDQVQHFLDLYKLNISTWTMVMLQQAHHIQVLVCFYKC</sequence>
<feature type="compositionally biased region" description="Basic and acidic residues" evidence="1">
    <location>
        <begin position="19"/>
        <end position="30"/>
    </location>
</feature>
<dbReference type="AlphaFoldDB" id="A0A9P5Y075"/>
<gene>
    <name evidence="2" type="ORF">BDZ94DRAFT_1238841</name>
</gene>
<dbReference type="EMBL" id="MU150307">
    <property type="protein sequence ID" value="KAF9459975.1"/>
    <property type="molecule type" value="Genomic_DNA"/>
</dbReference>
<dbReference type="CDD" id="cd21037">
    <property type="entry name" value="MLKL_NTD"/>
    <property type="match status" value="1"/>
</dbReference>
<dbReference type="GO" id="GO:0007166">
    <property type="term" value="P:cell surface receptor signaling pathway"/>
    <property type="evidence" value="ECO:0007669"/>
    <property type="project" value="InterPro"/>
</dbReference>